<protein>
    <recommendedName>
        <fullName evidence="3">Secreted protein</fullName>
    </recommendedName>
</protein>
<name>A0ABR1YRB3_9PEZI</name>
<dbReference type="EMBL" id="JBBWRZ010000005">
    <property type="protein sequence ID" value="KAK8235988.1"/>
    <property type="molecule type" value="Genomic_DNA"/>
</dbReference>
<evidence type="ECO:0000313" key="2">
    <source>
        <dbReference type="Proteomes" id="UP001492380"/>
    </source>
</evidence>
<proteinExistence type="predicted"/>
<organism evidence="1 2">
    <name type="scientific">Phyllosticta capitalensis</name>
    <dbReference type="NCBI Taxonomy" id="121624"/>
    <lineage>
        <taxon>Eukaryota</taxon>
        <taxon>Fungi</taxon>
        <taxon>Dikarya</taxon>
        <taxon>Ascomycota</taxon>
        <taxon>Pezizomycotina</taxon>
        <taxon>Dothideomycetes</taxon>
        <taxon>Dothideomycetes incertae sedis</taxon>
        <taxon>Botryosphaeriales</taxon>
        <taxon>Phyllostictaceae</taxon>
        <taxon>Phyllosticta</taxon>
    </lineage>
</organism>
<sequence>MLLIFMRAAVTASYLSLVGDCPGMDAMSGRKRGGLWRWASVSLTKTVDECLSCFGLVIEGFGFCEALGHHDELDGWLHDCFLNRRPRDEILWMRRRVVAPTARQYVALVPRSLHYLRYLPPF</sequence>
<evidence type="ECO:0000313" key="1">
    <source>
        <dbReference type="EMBL" id="KAK8235988.1"/>
    </source>
</evidence>
<comment type="caution">
    <text evidence="1">The sequence shown here is derived from an EMBL/GenBank/DDBJ whole genome shotgun (WGS) entry which is preliminary data.</text>
</comment>
<accession>A0ABR1YRB3</accession>
<dbReference type="Proteomes" id="UP001492380">
    <property type="component" value="Unassembled WGS sequence"/>
</dbReference>
<evidence type="ECO:0008006" key="3">
    <source>
        <dbReference type="Google" id="ProtNLM"/>
    </source>
</evidence>
<keyword evidence="2" id="KW-1185">Reference proteome</keyword>
<reference evidence="1 2" key="1">
    <citation type="submission" date="2024-04" db="EMBL/GenBank/DDBJ databases">
        <title>Phyllosticta paracitricarpa is synonymous to the EU quarantine fungus P. citricarpa based on phylogenomic analyses.</title>
        <authorList>
            <consortium name="Lawrence Berkeley National Laboratory"/>
            <person name="Van Ingen-Buijs V.A."/>
            <person name="Van Westerhoven A.C."/>
            <person name="Haridas S."/>
            <person name="Skiadas P."/>
            <person name="Martin F."/>
            <person name="Groenewald J.Z."/>
            <person name="Crous P.W."/>
            <person name="Seidl M.F."/>
        </authorList>
    </citation>
    <scope>NUCLEOTIDE SEQUENCE [LARGE SCALE GENOMIC DNA]</scope>
    <source>
        <strain evidence="1 2">CBS 123374</strain>
    </source>
</reference>
<gene>
    <name evidence="1" type="ORF">HDK90DRAFT_261135</name>
</gene>